<dbReference type="PROSITE" id="PS50062">
    <property type="entry name" value="BCL2_FAMILY"/>
    <property type="match status" value="1"/>
</dbReference>
<accession>A0ABD0WC05</accession>
<evidence type="ECO:0000256" key="5">
    <source>
        <dbReference type="ARBA" id="ARBA00022703"/>
    </source>
</evidence>
<keyword evidence="7" id="KW-1133">Transmembrane helix</keyword>
<reference evidence="9 10" key="1">
    <citation type="submission" date="2024-06" db="EMBL/GenBank/DDBJ databases">
        <authorList>
            <person name="Pan Q."/>
            <person name="Wen M."/>
            <person name="Jouanno E."/>
            <person name="Zahm M."/>
            <person name="Klopp C."/>
            <person name="Cabau C."/>
            <person name="Louis A."/>
            <person name="Berthelot C."/>
            <person name="Parey E."/>
            <person name="Roest Crollius H."/>
            <person name="Montfort J."/>
            <person name="Robinson-Rechavi M."/>
            <person name="Bouchez O."/>
            <person name="Lampietro C."/>
            <person name="Lopez Roques C."/>
            <person name="Donnadieu C."/>
            <person name="Postlethwait J."/>
            <person name="Bobe J."/>
            <person name="Verreycken H."/>
            <person name="Guiguen Y."/>
        </authorList>
    </citation>
    <scope>NUCLEOTIDE SEQUENCE [LARGE SCALE GENOMIC DNA]</scope>
    <source>
        <strain evidence="9">Up_M1</strain>
        <tissue evidence="9">Testis</tissue>
    </source>
</reference>
<dbReference type="InterPro" id="IPR002475">
    <property type="entry name" value="Bcl2-like"/>
</dbReference>
<evidence type="ECO:0000256" key="1">
    <source>
        <dbReference type="ARBA" id="ARBA00004123"/>
    </source>
</evidence>
<dbReference type="GO" id="GO:0005737">
    <property type="term" value="C:cytoplasm"/>
    <property type="evidence" value="ECO:0007669"/>
    <property type="project" value="UniProtKB-SubCell"/>
</dbReference>
<comment type="subcellular location">
    <subcellularLocation>
        <location evidence="2">Cytoplasm</location>
    </subcellularLocation>
    <subcellularLocation>
        <location evidence="1">Nucleus</location>
    </subcellularLocation>
</comment>
<dbReference type="CDD" id="cd06845">
    <property type="entry name" value="Bcl-2_like"/>
    <property type="match status" value="1"/>
</dbReference>
<comment type="similarity">
    <text evidence="3">Belongs to the Bcl-2 family.</text>
</comment>
<dbReference type="GO" id="GO:0006915">
    <property type="term" value="P:apoptotic process"/>
    <property type="evidence" value="ECO:0007669"/>
    <property type="project" value="UniProtKB-KW"/>
</dbReference>
<dbReference type="FunFam" id="1.10.437.10:FF:000017">
    <property type="entry name" value="MCL1, BCL2 family apoptosis regulator"/>
    <property type="match status" value="1"/>
</dbReference>
<dbReference type="Proteomes" id="UP001557470">
    <property type="component" value="Unassembled WGS sequence"/>
</dbReference>
<dbReference type="InterPro" id="IPR046371">
    <property type="entry name" value="Bcl-2_BH1-3"/>
</dbReference>
<dbReference type="PANTHER" id="PTHR11256">
    <property type="entry name" value="BCL-2 RELATED"/>
    <property type="match status" value="1"/>
</dbReference>
<evidence type="ECO:0000256" key="7">
    <source>
        <dbReference type="SAM" id="Phobius"/>
    </source>
</evidence>
<proteinExistence type="inferred from homology"/>
<comment type="caution">
    <text evidence="9">The sequence shown here is derived from an EMBL/GenBank/DDBJ whole genome shotgun (WGS) entry which is preliminary data.</text>
</comment>
<evidence type="ECO:0000256" key="6">
    <source>
        <dbReference type="ARBA" id="ARBA00023242"/>
    </source>
</evidence>
<dbReference type="Pfam" id="PF00452">
    <property type="entry name" value="Bcl-2"/>
    <property type="match status" value="1"/>
</dbReference>
<sequence>MLLRTGEVVDQGRNKALCGEPSSTAAATTTTTTTISRCRAGTEALDTETKRLVTQVLGEHVGILKPRWNENEALSTMKRVVDHVLGKYSYVYNGMLDGLSLDDRGDDVTFVRAIAKSLFADGTVNWGRVVSLVAFGAALSEYLKDKGRESCVELVGEEIAVYMLTDQKDWMTENNSWHGFVEFFRPADRGSAVSNALMTIAGVAGIGATLTLLIM</sequence>
<dbReference type="SUPFAM" id="SSF56854">
    <property type="entry name" value="Bcl-2 inhibitors of programmed cell death"/>
    <property type="match status" value="1"/>
</dbReference>
<feature type="transmembrane region" description="Helical" evidence="7">
    <location>
        <begin position="196"/>
        <end position="214"/>
    </location>
</feature>
<gene>
    <name evidence="9" type="ORF">UPYG_G00353150</name>
</gene>
<organism evidence="9 10">
    <name type="scientific">Umbra pygmaea</name>
    <name type="common">Eastern mudminnow</name>
    <dbReference type="NCBI Taxonomy" id="75934"/>
    <lineage>
        <taxon>Eukaryota</taxon>
        <taxon>Metazoa</taxon>
        <taxon>Chordata</taxon>
        <taxon>Craniata</taxon>
        <taxon>Vertebrata</taxon>
        <taxon>Euteleostomi</taxon>
        <taxon>Actinopterygii</taxon>
        <taxon>Neopterygii</taxon>
        <taxon>Teleostei</taxon>
        <taxon>Protacanthopterygii</taxon>
        <taxon>Esociformes</taxon>
        <taxon>Umbridae</taxon>
        <taxon>Umbra</taxon>
    </lineage>
</organism>
<dbReference type="GO" id="GO:0005634">
    <property type="term" value="C:nucleus"/>
    <property type="evidence" value="ECO:0007669"/>
    <property type="project" value="UniProtKB-SubCell"/>
</dbReference>
<dbReference type="EMBL" id="JAGEUA010000016">
    <property type="protein sequence ID" value="KAL0961662.1"/>
    <property type="molecule type" value="Genomic_DNA"/>
</dbReference>
<protein>
    <recommendedName>
        <fullName evidence="8">Bcl-2 Bcl-2 homology region 1-3 domain-containing protein</fullName>
    </recommendedName>
</protein>
<evidence type="ECO:0000256" key="4">
    <source>
        <dbReference type="ARBA" id="ARBA00022490"/>
    </source>
</evidence>
<evidence type="ECO:0000256" key="3">
    <source>
        <dbReference type="ARBA" id="ARBA00009458"/>
    </source>
</evidence>
<dbReference type="PRINTS" id="PR01862">
    <property type="entry name" value="BCL2FAMILY"/>
</dbReference>
<dbReference type="PRINTS" id="PR01866">
    <property type="entry name" value="APOPREGMCL1"/>
</dbReference>
<dbReference type="AlphaFoldDB" id="A0ABD0WC05"/>
<name>A0ABD0WC05_UMBPY</name>
<dbReference type="InterPro" id="IPR026298">
    <property type="entry name" value="Bcl-2_fam"/>
</dbReference>
<keyword evidence="10" id="KW-1185">Reference proteome</keyword>
<evidence type="ECO:0000313" key="10">
    <source>
        <dbReference type="Proteomes" id="UP001557470"/>
    </source>
</evidence>
<keyword evidence="7" id="KW-0472">Membrane</keyword>
<evidence type="ECO:0000259" key="8">
    <source>
        <dbReference type="SMART" id="SM00337"/>
    </source>
</evidence>
<keyword evidence="4" id="KW-0963">Cytoplasm</keyword>
<keyword evidence="6" id="KW-0539">Nucleus</keyword>
<feature type="domain" description="Bcl-2 Bcl-2 homology region 1-3" evidence="8">
    <location>
        <begin position="77"/>
        <end position="177"/>
    </location>
</feature>
<dbReference type="InterPro" id="IPR036834">
    <property type="entry name" value="Bcl-2-like_sf"/>
</dbReference>
<keyword evidence="7" id="KW-0812">Transmembrane</keyword>
<dbReference type="SMART" id="SM00337">
    <property type="entry name" value="BCL"/>
    <property type="match status" value="1"/>
</dbReference>
<dbReference type="InterPro" id="IPR013281">
    <property type="entry name" value="Apop_reg_Mc1"/>
</dbReference>
<evidence type="ECO:0000256" key="2">
    <source>
        <dbReference type="ARBA" id="ARBA00004496"/>
    </source>
</evidence>
<dbReference type="Gene3D" id="1.10.437.10">
    <property type="entry name" value="Blc2-like"/>
    <property type="match status" value="1"/>
</dbReference>
<dbReference type="PANTHER" id="PTHR11256:SF46">
    <property type="entry name" value="INDUCED MYELOID LEUKEMIA CELL DIFFERENTIATION PROTEIN MCL-1"/>
    <property type="match status" value="1"/>
</dbReference>
<keyword evidence="5" id="KW-0053">Apoptosis</keyword>
<evidence type="ECO:0000313" key="9">
    <source>
        <dbReference type="EMBL" id="KAL0961662.1"/>
    </source>
</evidence>